<dbReference type="NCBIfam" id="TIGR04183">
    <property type="entry name" value="Por_Secre_tail"/>
    <property type="match status" value="1"/>
</dbReference>
<proteinExistence type="predicted"/>
<sequence length="484" mass="52529">MMPMLAMGISPQEEPLIQKSDVTYIGAFSMSTATIGTSRFGYSGAAVTHYKDPSTGKHTLFMEGHNWNPGHVAQIEVPADSLLVQSNVYSSMNRATVLQPFADVTEGHIQTDLAYMPRLYGMLPYNGRLIVTGASFYDGACAQVNSHGVSGFNLSDSNDFQGFFAMDAVANPRSVAGFMTTIPPEWRPLMGGPALSGGKALSILSCSSAGPAATVFDPDDVGAKDTIPGTTLLFYPNEHKLEDCQLGDTCELFNWMSNFCGIAFPPGSRSVLFIGSHGIGEFCYDHPPDIVCYDPVSGGKGSHAYPYVHRVWAYDANDLLQVKSGAKQCWEMHPYAMWTMDEMCSDGSALMAGAGYDPETGRLYIADQQKEEPHIHVYQITVPDINRTETTGMHANAAFIHAYPNPFNPITKIFGSFGPDVPGSEKAEMVIYSTNGQRVCEISLRNSELATGVLWNAKDLPGGIYCIRLKAGSKKIVSKAILMR</sequence>
<dbReference type="InterPro" id="IPR026444">
    <property type="entry name" value="Secre_tail"/>
</dbReference>
<feature type="domain" description="Secretion system C-terminal sorting" evidence="1">
    <location>
        <begin position="403"/>
        <end position="481"/>
    </location>
</feature>
<reference evidence="2 3" key="1">
    <citation type="journal article" date="2016" name="Nat. Commun.">
        <title>Thousands of microbial genomes shed light on interconnected biogeochemical processes in an aquifer system.</title>
        <authorList>
            <person name="Anantharaman K."/>
            <person name="Brown C.T."/>
            <person name="Hug L.A."/>
            <person name="Sharon I."/>
            <person name="Castelle C.J."/>
            <person name="Probst A.J."/>
            <person name="Thomas B.C."/>
            <person name="Singh A."/>
            <person name="Wilkins M.J."/>
            <person name="Karaoz U."/>
            <person name="Brodie E.L."/>
            <person name="Williams K.H."/>
            <person name="Hubbard S.S."/>
            <person name="Banfield J.F."/>
        </authorList>
    </citation>
    <scope>NUCLEOTIDE SEQUENCE [LARGE SCALE GENOMIC DNA]</scope>
</reference>
<dbReference type="AlphaFoldDB" id="A0A1F7F355"/>
<dbReference type="Proteomes" id="UP000179243">
    <property type="component" value="Unassembled WGS sequence"/>
</dbReference>
<accession>A0A1F7F355</accession>
<gene>
    <name evidence="2" type="ORF">A2519_17205</name>
</gene>
<evidence type="ECO:0000313" key="3">
    <source>
        <dbReference type="Proteomes" id="UP000179243"/>
    </source>
</evidence>
<dbReference type="Pfam" id="PF18962">
    <property type="entry name" value="Por_Secre_tail"/>
    <property type="match status" value="1"/>
</dbReference>
<name>A0A1F7F355_UNCRA</name>
<organism evidence="2 3">
    <name type="scientific">Candidatus Raymondbacteria bacterium RIFOXYD12_FULL_49_13</name>
    <dbReference type="NCBI Taxonomy" id="1817890"/>
    <lineage>
        <taxon>Bacteria</taxon>
        <taxon>Raymondiibacteriota</taxon>
    </lineage>
</organism>
<protein>
    <recommendedName>
        <fullName evidence="1">Secretion system C-terminal sorting domain-containing protein</fullName>
    </recommendedName>
</protein>
<comment type="caution">
    <text evidence="2">The sequence shown here is derived from an EMBL/GenBank/DDBJ whole genome shotgun (WGS) entry which is preliminary data.</text>
</comment>
<dbReference type="EMBL" id="MFYX01000136">
    <property type="protein sequence ID" value="OGK00992.1"/>
    <property type="molecule type" value="Genomic_DNA"/>
</dbReference>
<evidence type="ECO:0000259" key="1">
    <source>
        <dbReference type="Pfam" id="PF18962"/>
    </source>
</evidence>
<evidence type="ECO:0000313" key="2">
    <source>
        <dbReference type="EMBL" id="OGK00992.1"/>
    </source>
</evidence>